<comment type="similarity">
    <text evidence="2">Belongs to the DAMOX/DASOX family.</text>
</comment>
<evidence type="ECO:0000256" key="1">
    <source>
        <dbReference type="ARBA" id="ARBA00001974"/>
    </source>
</evidence>
<dbReference type="InterPro" id="IPR006076">
    <property type="entry name" value="FAD-dep_OxRdtase"/>
</dbReference>
<evidence type="ECO:0000313" key="8">
    <source>
        <dbReference type="Proteomes" id="UP001408356"/>
    </source>
</evidence>
<keyword evidence="3" id="KW-0285">Flavoprotein</keyword>
<dbReference type="PIRSF" id="PIRSF000189">
    <property type="entry name" value="D-aa_oxidase"/>
    <property type="match status" value="1"/>
</dbReference>
<accession>A0ABR2UT57</accession>
<dbReference type="PROSITE" id="PS51257">
    <property type="entry name" value="PROKAR_LIPOPROTEIN"/>
    <property type="match status" value="1"/>
</dbReference>
<feature type="domain" description="FAD dependent oxidoreductase" evidence="6">
    <location>
        <begin position="8"/>
        <end position="325"/>
    </location>
</feature>
<dbReference type="Proteomes" id="UP001408356">
    <property type="component" value="Unassembled WGS sequence"/>
</dbReference>
<dbReference type="InterPro" id="IPR023209">
    <property type="entry name" value="DAO"/>
</dbReference>
<keyword evidence="8" id="KW-1185">Reference proteome</keyword>
<evidence type="ECO:0000256" key="2">
    <source>
        <dbReference type="ARBA" id="ARBA00006730"/>
    </source>
</evidence>
<dbReference type="Gene3D" id="3.30.9.10">
    <property type="entry name" value="D-Amino Acid Oxidase, subunit A, domain 2"/>
    <property type="match status" value="1"/>
</dbReference>
<organism evidence="7 8">
    <name type="scientific">Seiridium unicorne</name>
    <dbReference type="NCBI Taxonomy" id="138068"/>
    <lineage>
        <taxon>Eukaryota</taxon>
        <taxon>Fungi</taxon>
        <taxon>Dikarya</taxon>
        <taxon>Ascomycota</taxon>
        <taxon>Pezizomycotina</taxon>
        <taxon>Sordariomycetes</taxon>
        <taxon>Xylariomycetidae</taxon>
        <taxon>Amphisphaeriales</taxon>
        <taxon>Sporocadaceae</taxon>
        <taxon>Seiridium</taxon>
    </lineage>
</organism>
<comment type="cofactor">
    <cofactor evidence="1">
        <name>FAD</name>
        <dbReference type="ChEBI" id="CHEBI:57692"/>
    </cofactor>
</comment>
<dbReference type="SUPFAM" id="SSF54373">
    <property type="entry name" value="FAD-linked reductases, C-terminal domain"/>
    <property type="match status" value="1"/>
</dbReference>
<keyword evidence="4" id="KW-0274">FAD</keyword>
<comment type="caution">
    <text evidence="7">The sequence shown here is derived from an EMBL/GenBank/DDBJ whole genome shotgun (WGS) entry which is preliminary data.</text>
</comment>
<dbReference type="Gene3D" id="3.40.50.720">
    <property type="entry name" value="NAD(P)-binding Rossmann-like Domain"/>
    <property type="match status" value="1"/>
</dbReference>
<dbReference type="SUPFAM" id="SSF51971">
    <property type="entry name" value="Nucleotide-binding domain"/>
    <property type="match status" value="1"/>
</dbReference>
<dbReference type="PANTHER" id="PTHR11530:SF11">
    <property type="entry name" value="D-ASPARTATE OXIDASE"/>
    <property type="match status" value="1"/>
</dbReference>
<dbReference type="EMBL" id="JARVKF010000396">
    <property type="protein sequence ID" value="KAK9417729.1"/>
    <property type="molecule type" value="Genomic_DNA"/>
</dbReference>
<name>A0ABR2UT57_9PEZI</name>
<evidence type="ECO:0000313" key="7">
    <source>
        <dbReference type="EMBL" id="KAK9417729.1"/>
    </source>
</evidence>
<protein>
    <submittedName>
        <fullName evidence="7">FAD dependent oxidoreductase domain-containing protein</fullName>
    </submittedName>
</protein>
<reference evidence="7 8" key="1">
    <citation type="journal article" date="2024" name="J. Plant Pathol.">
        <title>Sequence and assembly of the genome of Seiridium unicorne, isolate CBS 538.82, causal agent of cypress canker disease.</title>
        <authorList>
            <person name="Scali E."/>
            <person name="Rocca G.D."/>
            <person name="Danti R."/>
            <person name="Garbelotto M."/>
            <person name="Barberini S."/>
            <person name="Baroncelli R."/>
            <person name="Emiliani G."/>
        </authorList>
    </citation>
    <scope>NUCLEOTIDE SEQUENCE [LARGE SCALE GENOMIC DNA]</scope>
    <source>
        <strain evidence="7 8">BM-138-508</strain>
    </source>
</reference>
<sequence length="335" mass="36996">MNDAKTIGVLGAGVVGLACALSLTDAGYRVVIVARDFPGDYSQDWASPWAGALLAPHPSGDHEMQKKSLDFYKSQMHVEQNGICELKITEYYDDRDSNESIWYKSLFPDFRWLPRSSLPPHAKIGFTYTGMAVDPTNLLPWMAKKLKQRDVQFKRYSVESIDMVRKLTGADLVVNASGLGAGELSGDSAVEPIRGQTMFVSIPHERSFLYDQAFLFQGSEYSYAIPRRSSGDIILGGVSQHGSVDRKIQAGLRDDIKRRVNAISDDAFGWLDVSPGNVAIKDIVGFRPGRKGGIRVERVRNTVHAYGAGGLGYVYAFGMAARVRDLVEKHRSSKL</sequence>
<evidence type="ECO:0000256" key="4">
    <source>
        <dbReference type="ARBA" id="ARBA00022827"/>
    </source>
</evidence>
<evidence type="ECO:0000256" key="5">
    <source>
        <dbReference type="ARBA" id="ARBA00023002"/>
    </source>
</evidence>
<gene>
    <name evidence="7" type="ORF">SUNI508_01486</name>
</gene>
<keyword evidence="5" id="KW-0560">Oxidoreductase</keyword>
<proteinExistence type="inferred from homology"/>
<evidence type="ECO:0000259" key="6">
    <source>
        <dbReference type="Pfam" id="PF01266"/>
    </source>
</evidence>
<evidence type="ECO:0000256" key="3">
    <source>
        <dbReference type="ARBA" id="ARBA00022630"/>
    </source>
</evidence>
<dbReference type="Pfam" id="PF01266">
    <property type="entry name" value="DAO"/>
    <property type="match status" value="1"/>
</dbReference>
<dbReference type="PANTHER" id="PTHR11530">
    <property type="entry name" value="D-AMINO ACID OXIDASE"/>
    <property type="match status" value="1"/>
</dbReference>